<reference evidence="2" key="1">
    <citation type="journal article" date="2012" name="BMC Biol.">
        <title>Comprehensive microarray-based analysis for stage-specific larval camouflage pattern-associated genes in the swallowtail butterfly, Papilio xuthus.</title>
        <authorList>
            <person name="Futahashi R."/>
            <person name="Shirataki H."/>
            <person name="Narita T."/>
            <person name="Mita K."/>
            <person name="Fujiwara H."/>
        </authorList>
    </citation>
    <scope>NUCLEOTIDE SEQUENCE</scope>
    <source>
        <tissue evidence="2">Epidermis</tissue>
    </source>
</reference>
<protein>
    <submittedName>
        <fullName evidence="2">Uncharacterized protein</fullName>
    </submittedName>
</protein>
<dbReference type="EMBL" id="AK402728">
    <property type="protein sequence ID" value="BAM19350.1"/>
    <property type="molecule type" value="mRNA"/>
</dbReference>
<evidence type="ECO:0000313" key="2">
    <source>
        <dbReference type="EMBL" id="BAM19350.1"/>
    </source>
</evidence>
<name>I4DN60_PAPPL</name>
<accession>I4DN60</accession>
<feature type="chain" id="PRO_5003688699" evidence="1">
    <location>
        <begin position="21"/>
        <end position="75"/>
    </location>
</feature>
<sequence>MYFKLALCVFLLIGVQMCVAYPARQTPTTVAKDVTKPRPVLPDDGEEGLGNRFGIRSGSCPTGYIKVGSMCFPAN</sequence>
<organism evidence="2">
    <name type="scientific">Papilio polytes</name>
    <name type="common">Common mormon</name>
    <name type="synonym">Swallowtail butterfly</name>
    <dbReference type="NCBI Taxonomy" id="76194"/>
    <lineage>
        <taxon>Eukaryota</taxon>
        <taxon>Metazoa</taxon>
        <taxon>Ecdysozoa</taxon>
        <taxon>Arthropoda</taxon>
        <taxon>Hexapoda</taxon>
        <taxon>Insecta</taxon>
        <taxon>Pterygota</taxon>
        <taxon>Neoptera</taxon>
        <taxon>Endopterygota</taxon>
        <taxon>Lepidoptera</taxon>
        <taxon>Glossata</taxon>
        <taxon>Ditrysia</taxon>
        <taxon>Papilionoidea</taxon>
        <taxon>Papilionidae</taxon>
        <taxon>Papilioninae</taxon>
        <taxon>Papilio</taxon>
    </lineage>
</organism>
<dbReference type="AlphaFoldDB" id="I4DN60"/>
<feature type="signal peptide" evidence="1">
    <location>
        <begin position="1"/>
        <end position="20"/>
    </location>
</feature>
<proteinExistence type="evidence at transcript level"/>
<evidence type="ECO:0000256" key="1">
    <source>
        <dbReference type="SAM" id="SignalP"/>
    </source>
</evidence>
<keyword evidence="1" id="KW-0732">Signal</keyword>